<evidence type="ECO:0000259" key="6">
    <source>
        <dbReference type="PROSITE" id="PS50850"/>
    </source>
</evidence>
<organism evidence="7 8">
    <name type="scientific">Actinoallomurus acaciae</name>
    <dbReference type="NCBI Taxonomy" id="502577"/>
    <lineage>
        <taxon>Bacteria</taxon>
        <taxon>Bacillati</taxon>
        <taxon>Actinomycetota</taxon>
        <taxon>Actinomycetes</taxon>
        <taxon>Streptosporangiales</taxon>
        <taxon>Thermomonosporaceae</taxon>
        <taxon>Actinoallomurus</taxon>
    </lineage>
</organism>
<dbReference type="InterPro" id="IPR020846">
    <property type="entry name" value="MFS_dom"/>
</dbReference>
<protein>
    <submittedName>
        <fullName evidence="7">MFS transporter</fullName>
    </submittedName>
</protein>
<evidence type="ECO:0000256" key="1">
    <source>
        <dbReference type="ARBA" id="ARBA00004651"/>
    </source>
</evidence>
<dbReference type="Gene3D" id="1.20.1250.20">
    <property type="entry name" value="MFS general substrate transporter like domains"/>
    <property type="match status" value="1"/>
</dbReference>
<dbReference type="PROSITE" id="PS50850">
    <property type="entry name" value="MFS"/>
    <property type="match status" value="1"/>
</dbReference>
<proteinExistence type="predicted"/>
<accession>A0ABV5YRD3</accession>
<reference evidence="7 8" key="1">
    <citation type="submission" date="2024-09" db="EMBL/GenBank/DDBJ databases">
        <authorList>
            <person name="Sun Q."/>
            <person name="Mori K."/>
        </authorList>
    </citation>
    <scope>NUCLEOTIDE SEQUENCE [LARGE SCALE GENOMIC DNA]</scope>
    <source>
        <strain evidence="7 8">TBRC 0563</strain>
    </source>
</reference>
<keyword evidence="8" id="KW-1185">Reference proteome</keyword>
<feature type="non-terminal residue" evidence="7">
    <location>
        <position position="122"/>
    </location>
</feature>
<evidence type="ECO:0000256" key="3">
    <source>
        <dbReference type="ARBA" id="ARBA00022989"/>
    </source>
</evidence>
<feature type="transmembrane region" description="Helical" evidence="5">
    <location>
        <begin position="44"/>
        <end position="65"/>
    </location>
</feature>
<evidence type="ECO:0000256" key="2">
    <source>
        <dbReference type="ARBA" id="ARBA00022692"/>
    </source>
</evidence>
<dbReference type="Proteomes" id="UP001589627">
    <property type="component" value="Unassembled WGS sequence"/>
</dbReference>
<dbReference type="RefSeq" id="WP_378209977.1">
    <property type="nucleotide sequence ID" value="NZ_JBHLZP010000353.1"/>
</dbReference>
<keyword evidence="3 5" id="KW-1133">Transmembrane helix</keyword>
<evidence type="ECO:0000313" key="7">
    <source>
        <dbReference type="EMBL" id="MFB9837198.1"/>
    </source>
</evidence>
<feature type="transmembrane region" description="Helical" evidence="5">
    <location>
        <begin position="96"/>
        <end position="120"/>
    </location>
</feature>
<comment type="caution">
    <text evidence="7">The sequence shown here is derived from an EMBL/GenBank/DDBJ whole genome shotgun (WGS) entry which is preliminary data.</text>
</comment>
<keyword evidence="2 5" id="KW-0812">Transmembrane</keyword>
<comment type="subcellular location">
    <subcellularLocation>
        <location evidence="1">Cell membrane</location>
        <topology evidence="1">Multi-pass membrane protein</topology>
    </subcellularLocation>
</comment>
<evidence type="ECO:0000313" key="8">
    <source>
        <dbReference type="Proteomes" id="UP001589627"/>
    </source>
</evidence>
<dbReference type="InterPro" id="IPR052952">
    <property type="entry name" value="MFS-Transporter"/>
</dbReference>
<evidence type="ECO:0000256" key="5">
    <source>
        <dbReference type="SAM" id="Phobius"/>
    </source>
</evidence>
<sequence length="122" mass="12554">MSRRWLILIVGLFAMIAGCAYQYGLPYLIPALRADRGLSLRDAATLISCPVAGLLIALALWGIAADRWGERIILSTGLTVAGLALLAATTVASTPSLGACFFVAGAGGASIHAASGRLILGW</sequence>
<dbReference type="SUPFAM" id="SSF103473">
    <property type="entry name" value="MFS general substrate transporter"/>
    <property type="match status" value="1"/>
</dbReference>
<dbReference type="PANTHER" id="PTHR23527">
    <property type="entry name" value="BLL3282 PROTEIN"/>
    <property type="match status" value="1"/>
</dbReference>
<dbReference type="Pfam" id="PF07690">
    <property type="entry name" value="MFS_1"/>
    <property type="match status" value="1"/>
</dbReference>
<dbReference type="PROSITE" id="PS51257">
    <property type="entry name" value="PROKAR_LIPOPROTEIN"/>
    <property type="match status" value="1"/>
</dbReference>
<name>A0ABV5YRD3_9ACTN</name>
<dbReference type="InterPro" id="IPR011701">
    <property type="entry name" value="MFS"/>
</dbReference>
<feature type="domain" description="Major facilitator superfamily (MFS) profile" evidence="6">
    <location>
        <begin position="6"/>
        <end position="122"/>
    </location>
</feature>
<dbReference type="EMBL" id="JBHLZP010000353">
    <property type="protein sequence ID" value="MFB9837198.1"/>
    <property type="molecule type" value="Genomic_DNA"/>
</dbReference>
<dbReference type="PANTHER" id="PTHR23527:SF1">
    <property type="entry name" value="BLL3282 PROTEIN"/>
    <property type="match status" value="1"/>
</dbReference>
<keyword evidence="4 5" id="KW-0472">Membrane</keyword>
<evidence type="ECO:0000256" key="4">
    <source>
        <dbReference type="ARBA" id="ARBA00023136"/>
    </source>
</evidence>
<feature type="transmembrane region" description="Helical" evidence="5">
    <location>
        <begin position="72"/>
        <end position="90"/>
    </location>
</feature>
<gene>
    <name evidence="7" type="ORF">ACFFNX_34000</name>
</gene>
<dbReference type="InterPro" id="IPR036259">
    <property type="entry name" value="MFS_trans_sf"/>
</dbReference>